<organism evidence="1 2">
    <name type="scientific">Trametes sanguinea</name>
    <dbReference type="NCBI Taxonomy" id="158606"/>
    <lineage>
        <taxon>Eukaryota</taxon>
        <taxon>Fungi</taxon>
        <taxon>Dikarya</taxon>
        <taxon>Basidiomycota</taxon>
        <taxon>Agaricomycotina</taxon>
        <taxon>Agaricomycetes</taxon>
        <taxon>Polyporales</taxon>
        <taxon>Polyporaceae</taxon>
        <taxon>Trametes</taxon>
    </lineage>
</organism>
<proteinExistence type="predicted"/>
<protein>
    <submittedName>
        <fullName evidence="1">Uncharacterized protein</fullName>
    </submittedName>
</protein>
<comment type="caution">
    <text evidence="1">The sequence shown here is derived from an EMBL/GenBank/DDBJ whole genome shotgun (WGS) entry which is preliminary data.</text>
</comment>
<keyword evidence="2" id="KW-1185">Reference proteome</keyword>
<reference evidence="1" key="1">
    <citation type="submission" date="2022-08" db="EMBL/GenBank/DDBJ databases">
        <title>Genome Sequence of Pycnoporus sanguineus.</title>
        <authorList>
            <person name="Buettner E."/>
        </authorList>
    </citation>
    <scope>NUCLEOTIDE SEQUENCE</scope>
    <source>
        <strain evidence="1">CG-C14</strain>
    </source>
</reference>
<gene>
    <name evidence="1" type="ORF">NUW54_g12907</name>
</gene>
<evidence type="ECO:0000313" key="1">
    <source>
        <dbReference type="EMBL" id="KAJ2969676.1"/>
    </source>
</evidence>
<name>A0ACC1MSU1_9APHY</name>
<dbReference type="EMBL" id="JANSHE010005710">
    <property type="protein sequence ID" value="KAJ2969676.1"/>
    <property type="molecule type" value="Genomic_DNA"/>
</dbReference>
<dbReference type="Proteomes" id="UP001144978">
    <property type="component" value="Unassembled WGS sequence"/>
</dbReference>
<evidence type="ECO:0000313" key="2">
    <source>
        <dbReference type="Proteomes" id="UP001144978"/>
    </source>
</evidence>
<accession>A0ACC1MSU1</accession>
<sequence length="283" mass="31377">MQCLLPPPADTPYDIASLASTASAKSRSRSSSLTDYLTSPHSHPRIPHPSPPYQPPLSSLVNRHTPPTRIASQPCPLKRQRKAAERDNAHSSPRRQSMHRPLTYSVSPARRAARQRTGLAVRPHHTHTNVSLSPQCQPPPQPPTTTQRKRLTSHPARPHQRPHTPYPSFPPPAPAARALEGQTRARARARRGARTARRRRAGRARRSTGARRRSSRGRAPRSRSRVRRTWARGGGGGGGGDGKDCRREEEEEEQRERAHSEVRSGVCSCGEFHGDSVPPSRPF</sequence>